<organism evidence="1 2">
    <name type="scientific">Capnocytophaga gingivalis</name>
    <dbReference type="NCBI Taxonomy" id="1017"/>
    <lineage>
        <taxon>Bacteria</taxon>
        <taxon>Pseudomonadati</taxon>
        <taxon>Bacteroidota</taxon>
        <taxon>Flavobacteriia</taxon>
        <taxon>Flavobacteriales</taxon>
        <taxon>Flavobacteriaceae</taxon>
        <taxon>Capnocytophaga</taxon>
    </lineage>
</organism>
<dbReference type="EMBL" id="CP022386">
    <property type="protein sequence ID" value="ATA87133.1"/>
    <property type="molecule type" value="Genomic_DNA"/>
</dbReference>
<reference evidence="2" key="1">
    <citation type="submission" date="2017-06" db="EMBL/GenBank/DDBJ databases">
        <title>Capnocytophaga spp. assemblies.</title>
        <authorList>
            <person name="Gulvik C.A."/>
        </authorList>
    </citation>
    <scope>NUCLEOTIDE SEQUENCE [LARGE SCALE GENOMIC DNA]</scope>
    <source>
        <strain evidence="2">H1496</strain>
    </source>
</reference>
<name>A0A250FPX2_9FLAO</name>
<evidence type="ECO:0000313" key="2">
    <source>
        <dbReference type="Proteomes" id="UP000217250"/>
    </source>
</evidence>
<dbReference type="AlphaFoldDB" id="A0A250FPX2"/>
<sequence length="118" mass="13534">MTLQDFINLLPDAKIQTISFDFDAKNIQHSQDLVIIVSKLQEQIEQYQLVFSNTSSFNVRVAVGKQSVYPINYEGDSMYIASVLCKEKVKQHQHWQIQLIGKVGCIDIFADELKITKI</sequence>
<dbReference type="GeneID" id="84808525"/>
<gene>
    <name evidence="1" type="ORF">CGC50_08165</name>
</gene>
<protein>
    <submittedName>
        <fullName evidence="1">Uncharacterized protein</fullName>
    </submittedName>
</protein>
<accession>A0A250FPX2</accession>
<dbReference type="Proteomes" id="UP000217250">
    <property type="component" value="Chromosome"/>
</dbReference>
<dbReference type="RefSeq" id="WP_095910429.1">
    <property type="nucleotide sequence ID" value="NZ_CP022386.1"/>
</dbReference>
<dbReference type="KEGG" id="cgh:CGC50_08165"/>
<evidence type="ECO:0000313" key="1">
    <source>
        <dbReference type="EMBL" id="ATA87133.1"/>
    </source>
</evidence>
<proteinExistence type="predicted"/>
<dbReference type="OrthoDB" id="5681801at2"/>